<reference evidence="12" key="1">
    <citation type="submission" date="2020-06" db="EMBL/GenBank/DDBJ databases">
        <authorList>
            <person name="Li T."/>
            <person name="Hu X."/>
            <person name="Zhang T."/>
            <person name="Song X."/>
            <person name="Zhang H."/>
            <person name="Dai N."/>
            <person name="Sheng W."/>
            <person name="Hou X."/>
            <person name="Wei L."/>
        </authorList>
    </citation>
    <scope>NUCLEOTIDE SEQUENCE</scope>
    <source>
        <strain evidence="12">G02</strain>
        <tissue evidence="12">Leaf</tissue>
    </source>
</reference>
<name>A0AAW2QG97_SESRA</name>
<keyword evidence="3" id="KW-0134">Cell wall</keyword>
<comment type="similarity">
    <text evidence="2 9">Belongs to the glycosyl hydrolase 28 family.</text>
</comment>
<evidence type="ECO:0000256" key="11">
    <source>
        <dbReference type="SAM" id="SignalP"/>
    </source>
</evidence>
<dbReference type="EMBL" id="JACGWJ010000015">
    <property type="protein sequence ID" value="KAL0366714.1"/>
    <property type="molecule type" value="Genomic_DNA"/>
</dbReference>
<protein>
    <submittedName>
        <fullName evidence="12">Polygalacturonase</fullName>
    </submittedName>
</protein>
<dbReference type="GO" id="GO:0005975">
    <property type="term" value="P:carbohydrate metabolic process"/>
    <property type="evidence" value="ECO:0007669"/>
    <property type="project" value="InterPro"/>
</dbReference>
<evidence type="ECO:0000256" key="8">
    <source>
        <dbReference type="PROSITE-ProRule" id="PRU10052"/>
    </source>
</evidence>
<feature type="active site" evidence="8">
    <location>
        <position position="180"/>
    </location>
</feature>
<dbReference type="PROSITE" id="PS00502">
    <property type="entry name" value="POLYGALACTURONASE"/>
    <property type="match status" value="1"/>
</dbReference>
<evidence type="ECO:0000256" key="6">
    <source>
        <dbReference type="ARBA" id="ARBA00023295"/>
    </source>
</evidence>
<evidence type="ECO:0000256" key="7">
    <source>
        <dbReference type="ARBA" id="ARBA00023316"/>
    </source>
</evidence>
<dbReference type="Gene3D" id="2.160.20.10">
    <property type="entry name" value="Single-stranded right-handed beta-helix, Pectin lyase-like"/>
    <property type="match status" value="2"/>
</dbReference>
<dbReference type="PANTHER" id="PTHR31375">
    <property type="match status" value="1"/>
</dbReference>
<evidence type="ECO:0000256" key="5">
    <source>
        <dbReference type="ARBA" id="ARBA00022801"/>
    </source>
</evidence>
<gene>
    <name evidence="12" type="ORF">Sradi_3561500</name>
</gene>
<evidence type="ECO:0000256" key="10">
    <source>
        <dbReference type="SAM" id="MobiDB-lite"/>
    </source>
</evidence>
<dbReference type="SUPFAM" id="SSF51126">
    <property type="entry name" value="Pectin lyase-like"/>
    <property type="match status" value="1"/>
</dbReference>
<keyword evidence="4" id="KW-0964">Secreted</keyword>
<feature type="signal peptide" evidence="11">
    <location>
        <begin position="1"/>
        <end position="19"/>
    </location>
</feature>
<dbReference type="Pfam" id="PF00295">
    <property type="entry name" value="Glyco_hydro_28"/>
    <property type="match status" value="1"/>
</dbReference>
<keyword evidence="6 9" id="KW-0326">Glycosidase</keyword>
<evidence type="ECO:0000256" key="3">
    <source>
        <dbReference type="ARBA" id="ARBA00022512"/>
    </source>
</evidence>
<dbReference type="InterPro" id="IPR011050">
    <property type="entry name" value="Pectin_lyase_fold/virulence"/>
</dbReference>
<proteinExistence type="inferred from homology"/>
<keyword evidence="7" id="KW-0961">Cell wall biogenesis/degradation</keyword>
<keyword evidence="5 9" id="KW-0378">Hydrolase</keyword>
<dbReference type="AlphaFoldDB" id="A0AAW2QG97"/>
<dbReference type="InterPro" id="IPR000743">
    <property type="entry name" value="Glyco_hydro_28"/>
</dbReference>
<comment type="caution">
    <text evidence="12">The sequence shown here is derived from an EMBL/GenBank/DDBJ whole genome shotgun (WGS) entry which is preliminary data.</text>
</comment>
<feature type="region of interest" description="Disordered" evidence="10">
    <location>
        <begin position="132"/>
        <end position="163"/>
    </location>
</feature>
<evidence type="ECO:0000313" key="12">
    <source>
        <dbReference type="EMBL" id="KAL0366714.1"/>
    </source>
</evidence>
<reference evidence="12" key="2">
    <citation type="journal article" date="2024" name="Plant">
        <title>Genomic evolution and insights into agronomic trait innovations of Sesamum species.</title>
        <authorList>
            <person name="Miao H."/>
            <person name="Wang L."/>
            <person name="Qu L."/>
            <person name="Liu H."/>
            <person name="Sun Y."/>
            <person name="Le M."/>
            <person name="Wang Q."/>
            <person name="Wei S."/>
            <person name="Zheng Y."/>
            <person name="Lin W."/>
            <person name="Duan Y."/>
            <person name="Cao H."/>
            <person name="Xiong S."/>
            <person name="Wang X."/>
            <person name="Wei L."/>
            <person name="Li C."/>
            <person name="Ma Q."/>
            <person name="Ju M."/>
            <person name="Zhao R."/>
            <person name="Li G."/>
            <person name="Mu C."/>
            <person name="Tian Q."/>
            <person name="Mei H."/>
            <person name="Zhang T."/>
            <person name="Gao T."/>
            <person name="Zhang H."/>
        </authorList>
    </citation>
    <scope>NUCLEOTIDE SEQUENCE</scope>
    <source>
        <strain evidence="12">G02</strain>
    </source>
</reference>
<evidence type="ECO:0000256" key="9">
    <source>
        <dbReference type="RuleBase" id="RU361169"/>
    </source>
</evidence>
<dbReference type="GO" id="GO:0071555">
    <property type="term" value="P:cell wall organization"/>
    <property type="evidence" value="ECO:0007669"/>
    <property type="project" value="UniProtKB-KW"/>
</dbReference>
<comment type="subcellular location">
    <subcellularLocation>
        <location evidence="1">Secreted</location>
        <location evidence="1">Cell wall</location>
    </subcellularLocation>
</comment>
<organism evidence="12">
    <name type="scientific">Sesamum radiatum</name>
    <name type="common">Black benniseed</name>
    <dbReference type="NCBI Taxonomy" id="300843"/>
    <lineage>
        <taxon>Eukaryota</taxon>
        <taxon>Viridiplantae</taxon>
        <taxon>Streptophyta</taxon>
        <taxon>Embryophyta</taxon>
        <taxon>Tracheophyta</taxon>
        <taxon>Spermatophyta</taxon>
        <taxon>Magnoliopsida</taxon>
        <taxon>eudicotyledons</taxon>
        <taxon>Gunneridae</taxon>
        <taxon>Pentapetalae</taxon>
        <taxon>asterids</taxon>
        <taxon>lamiids</taxon>
        <taxon>Lamiales</taxon>
        <taxon>Pedaliaceae</taxon>
        <taxon>Sesamum</taxon>
    </lineage>
</organism>
<evidence type="ECO:0000256" key="4">
    <source>
        <dbReference type="ARBA" id="ARBA00022525"/>
    </source>
</evidence>
<feature type="compositionally biased region" description="Basic and acidic residues" evidence="10">
    <location>
        <begin position="141"/>
        <end position="156"/>
    </location>
</feature>
<dbReference type="InterPro" id="IPR012334">
    <property type="entry name" value="Pectin_lyas_fold"/>
</dbReference>
<sequence length="281" mass="30869">MAGLCIWMLLMAMVAGNNAAVFDVKSYGARPRRTMPSSAEASTIVIPKGTYMVGTVRIAGPCTAPITIEANKARFVAPIDPNQLRSHNGWINFAAIDKFTLQEEASNTTSTLLGCNNVTFRSIRVSRLPTKSLKHRRHPHRAFDRHQRDRGRHQTGDECVSVGDGSQQVNIEKVKCGPGHGIVVGSLGKYNNEEPVVGVTVKNCTLTNTLAGVRVETWPASPSEGVARDLHFQNIVMNNVGTPISIDQEYCPYKCDKKYCSQTNFLEPSLQEKQASQPLFL</sequence>
<feature type="chain" id="PRO_5043721945" evidence="11">
    <location>
        <begin position="20"/>
        <end position="281"/>
    </location>
</feature>
<evidence type="ECO:0000256" key="1">
    <source>
        <dbReference type="ARBA" id="ARBA00004191"/>
    </source>
</evidence>
<dbReference type="GO" id="GO:0004650">
    <property type="term" value="F:polygalacturonase activity"/>
    <property type="evidence" value="ECO:0007669"/>
    <property type="project" value="InterPro"/>
</dbReference>
<accession>A0AAW2QG97</accession>
<evidence type="ECO:0000256" key="2">
    <source>
        <dbReference type="ARBA" id="ARBA00008834"/>
    </source>
</evidence>
<keyword evidence="11" id="KW-0732">Signal</keyword>